<evidence type="ECO:0000313" key="3">
    <source>
        <dbReference type="EMBL" id="SDC89670.1"/>
    </source>
</evidence>
<feature type="region of interest" description="Disordered" evidence="2">
    <location>
        <begin position="94"/>
        <end position="124"/>
    </location>
</feature>
<dbReference type="RefSeq" id="WP_093029227.1">
    <property type="nucleotide sequence ID" value="NZ_FMZV01000004.1"/>
</dbReference>
<proteinExistence type="predicted"/>
<feature type="compositionally biased region" description="Gly residues" evidence="2">
    <location>
        <begin position="104"/>
        <end position="116"/>
    </location>
</feature>
<protein>
    <recommendedName>
        <fullName evidence="5">SH3 domain-containing protein</fullName>
    </recommendedName>
</protein>
<evidence type="ECO:0000256" key="2">
    <source>
        <dbReference type="SAM" id="MobiDB-lite"/>
    </source>
</evidence>
<sequence>MSNYLPADLLEYLHSRLPFVPALTACGDLSSDVAAGAFRETEAMFFEYFWQPRPVALPAGARVLRLLARLRHGGSVLVHRAVSRVREAVGEPVLVPSTEYEGDGPSGGGPSGGVGEGPSAPEMRGVDRGAILRREIDEALKTVERSQAAQEEINRQLEAIQAALQKASQPGAPFVFNPRIIVNIVNAQQEKEKSRLRRFGTKVRDAIFLLAAVAGIYTGAVLAWDRNTDSGPRPGSGVGQTTVAAPPSRPVASDVESSGPPVITAPPRPENSPDPEGRPELAEEPVEELAEGLKVQVVEPTGLVVRAGPQKQSARLGAIACGKVVQIVQWGSEYSRVLYVDVNGELQEGFVISRGLSVREP</sequence>
<name>A0A1G6QB05_9RHOB</name>
<reference evidence="4" key="1">
    <citation type="submission" date="2016-10" db="EMBL/GenBank/DDBJ databases">
        <authorList>
            <person name="Varghese N."/>
            <person name="Submissions S."/>
        </authorList>
    </citation>
    <scope>NUCLEOTIDE SEQUENCE [LARGE SCALE GENOMIC DNA]</scope>
    <source>
        <strain evidence="4">CGMCC 1.9108</strain>
    </source>
</reference>
<keyword evidence="4" id="KW-1185">Reference proteome</keyword>
<feature type="compositionally biased region" description="Pro residues" evidence="2">
    <location>
        <begin position="263"/>
        <end position="272"/>
    </location>
</feature>
<accession>A0A1G6QB05</accession>
<dbReference type="STRING" id="639004.SAMN04488239_10476"/>
<dbReference type="EMBL" id="FMZV01000004">
    <property type="protein sequence ID" value="SDC89670.1"/>
    <property type="molecule type" value="Genomic_DNA"/>
</dbReference>
<organism evidence="3 4">
    <name type="scientific">Ruegeria marina</name>
    <dbReference type="NCBI Taxonomy" id="639004"/>
    <lineage>
        <taxon>Bacteria</taxon>
        <taxon>Pseudomonadati</taxon>
        <taxon>Pseudomonadota</taxon>
        <taxon>Alphaproteobacteria</taxon>
        <taxon>Rhodobacterales</taxon>
        <taxon>Roseobacteraceae</taxon>
        <taxon>Ruegeria</taxon>
    </lineage>
</organism>
<evidence type="ECO:0000313" key="4">
    <source>
        <dbReference type="Proteomes" id="UP000199628"/>
    </source>
</evidence>
<feature type="region of interest" description="Disordered" evidence="2">
    <location>
        <begin position="231"/>
        <end position="285"/>
    </location>
</feature>
<evidence type="ECO:0008006" key="5">
    <source>
        <dbReference type="Google" id="ProtNLM"/>
    </source>
</evidence>
<dbReference type="Proteomes" id="UP000199628">
    <property type="component" value="Unassembled WGS sequence"/>
</dbReference>
<keyword evidence="1" id="KW-0175">Coiled coil</keyword>
<evidence type="ECO:0000256" key="1">
    <source>
        <dbReference type="SAM" id="Coils"/>
    </source>
</evidence>
<gene>
    <name evidence="3" type="ORF">SAMN04488239_10476</name>
</gene>
<feature type="coiled-coil region" evidence="1">
    <location>
        <begin position="136"/>
        <end position="166"/>
    </location>
</feature>
<dbReference type="AlphaFoldDB" id="A0A1G6QB05"/>